<evidence type="ECO:0000313" key="2">
    <source>
        <dbReference type="Proteomes" id="UP000754563"/>
    </source>
</evidence>
<comment type="caution">
    <text evidence="1">The sequence shown here is derived from an EMBL/GenBank/DDBJ whole genome shotgun (WGS) entry which is preliminary data.</text>
</comment>
<dbReference type="InterPro" id="IPR011051">
    <property type="entry name" value="RmlC_Cupin_sf"/>
</dbReference>
<organism evidence="1 2">
    <name type="scientific">Candidatus Dojkabacteria bacterium</name>
    <dbReference type="NCBI Taxonomy" id="2099670"/>
    <lineage>
        <taxon>Bacteria</taxon>
        <taxon>Candidatus Dojkabacteria</taxon>
    </lineage>
</organism>
<reference evidence="1" key="2">
    <citation type="journal article" date="2021" name="Microbiome">
        <title>Successional dynamics and alternative stable states in a saline activated sludge microbial community over 9 years.</title>
        <authorList>
            <person name="Wang Y."/>
            <person name="Ye J."/>
            <person name="Ju F."/>
            <person name="Liu L."/>
            <person name="Boyd J.A."/>
            <person name="Deng Y."/>
            <person name="Parks D.H."/>
            <person name="Jiang X."/>
            <person name="Yin X."/>
            <person name="Woodcroft B.J."/>
            <person name="Tyson G.W."/>
            <person name="Hugenholtz P."/>
            <person name="Polz M.F."/>
            <person name="Zhang T."/>
        </authorList>
    </citation>
    <scope>NUCLEOTIDE SEQUENCE</scope>
    <source>
        <strain evidence="1">HKST-UBA11</strain>
    </source>
</reference>
<name>A0A955RKP2_9BACT</name>
<gene>
    <name evidence="1" type="ORF">KC717_02985</name>
</gene>
<reference evidence="1" key="1">
    <citation type="submission" date="2020-04" db="EMBL/GenBank/DDBJ databases">
        <authorList>
            <person name="Zhang T."/>
        </authorList>
    </citation>
    <scope>NUCLEOTIDE SEQUENCE</scope>
    <source>
        <strain evidence="1">HKST-UBA11</strain>
    </source>
</reference>
<accession>A0A955RKP2</accession>
<dbReference type="EMBL" id="JAGQLH010000029">
    <property type="protein sequence ID" value="MCA9385588.1"/>
    <property type="molecule type" value="Genomic_DNA"/>
</dbReference>
<proteinExistence type="predicted"/>
<dbReference type="AlphaFoldDB" id="A0A955RKP2"/>
<dbReference type="InterPro" id="IPR014710">
    <property type="entry name" value="RmlC-like_jellyroll"/>
</dbReference>
<evidence type="ECO:0008006" key="3">
    <source>
        <dbReference type="Google" id="ProtNLM"/>
    </source>
</evidence>
<dbReference type="Gene3D" id="2.60.120.10">
    <property type="entry name" value="Jelly Rolls"/>
    <property type="match status" value="1"/>
</dbReference>
<dbReference type="Proteomes" id="UP000754563">
    <property type="component" value="Unassembled WGS sequence"/>
</dbReference>
<protein>
    <recommendedName>
        <fullName evidence="3">Cupin domain-containing protein</fullName>
    </recommendedName>
</protein>
<evidence type="ECO:0000313" key="1">
    <source>
        <dbReference type="EMBL" id="MCA9385588.1"/>
    </source>
</evidence>
<sequence>MAINVYTKGYYAGKAEEEVFHAMEIEGFTPLKIRNNAGYIYYQHEHKETKLLAFLGGSMEITIESEVYKCSKGDRIYIPGTILHEAVVGTDGCVFFWAEKVI</sequence>
<dbReference type="SUPFAM" id="SSF51182">
    <property type="entry name" value="RmlC-like cupins"/>
    <property type="match status" value="1"/>
</dbReference>